<accession>A0A1F5G3L7</accession>
<dbReference type="Gene3D" id="3.30.420.100">
    <property type="match status" value="1"/>
</dbReference>
<evidence type="ECO:0000313" key="9">
    <source>
        <dbReference type="Proteomes" id="UP000179102"/>
    </source>
</evidence>
<dbReference type="NCBIfam" id="TIGR00060">
    <property type="entry name" value="L18_bact"/>
    <property type="match status" value="1"/>
</dbReference>
<dbReference type="SUPFAM" id="SSF53137">
    <property type="entry name" value="Translational machinery components"/>
    <property type="match status" value="1"/>
</dbReference>
<dbReference type="GO" id="GO:0022625">
    <property type="term" value="C:cytosolic large ribosomal subunit"/>
    <property type="evidence" value="ECO:0007669"/>
    <property type="project" value="TreeGrafter"/>
</dbReference>
<keyword evidence="2 7" id="KW-0699">rRNA-binding</keyword>
<gene>
    <name evidence="7" type="primary">rplR</name>
    <name evidence="8" type="ORF">A2870_00845</name>
</gene>
<dbReference type="HAMAP" id="MF_01337_B">
    <property type="entry name" value="Ribosomal_uL18_B"/>
    <property type="match status" value="1"/>
</dbReference>
<evidence type="ECO:0000256" key="7">
    <source>
        <dbReference type="HAMAP-Rule" id="MF_01337"/>
    </source>
</evidence>
<dbReference type="EMBL" id="MFAZ01000043">
    <property type="protein sequence ID" value="OGD86405.1"/>
    <property type="molecule type" value="Genomic_DNA"/>
</dbReference>
<evidence type="ECO:0000256" key="6">
    <source>
        <dbReference type="ARBA" id="ARBA00035197"/>
    </source>
</evidence>
<dbReference type="InterPro" id="IPR057268">
    <property type="entry name" value="Ribosomal_L18"/>
</dbReference>
<dbReference type="FunFam" id="3.30.420.100:FF:000001">
    <property type="entry name" value="50S ribosomal protein L18"/>
    <property type="match status" value="1"/>
</dbReference>
<dbReference type="GO" id="GO:0006412">
    <property type="term" value="P:translation"/>
    <property type="evidence" value="ECO:0007669"/>
    <property type="project" value="UniProtKB-UniRule"/>
</dbReference>
<evidence type="ECO:0000256" key="4">
    <source>
        <dbReference type="ARBA" id="ARBA00022980"/>
    </source>
</evidence>
<dbReference type="Pfam" id="PF00861">
    <property type="entry name" value="Ribosomal_L18p"/>
    <property type="match status" value="1"/>
</dbReference>
<dbReference type="GO" id="GO:0003735">
    <property type="term" value="F:structural constituent of ribosome"/>
    <property type="evidence" value="ECO:0007669"/>
    <property type="project" value="InterPro"/>
</dbReference>
<sequence>MKNKRSQRIARHARVRRKVEGTESLPRLSVFRSNKYIYAQLIDDKKRLTIVSASDVEKSGSKTERAKEVGKTLASAALKKNVKKAVFDRAGYKYHGRIKALAEGAREGGLAF</sequence>
<evidence type="ECO:0000256" key="1">
    <source>
        <dbReference type="ARBA" id="ARBA00007116"/>
    </source>
</evidence>
<dbReference type="Proteomes" id="UP000179102">
    <property type="component" value="Unassembled WGS sequence"/>
</dbReference>
<evidence type="ECO:0000256" key="5">
    <source>
        <dbReference type="ARBA" id="ARBA00023274"/>
    </source>
</evidence>
<comment type="similarity">
    <text evidence="1 7">Belongs to the universal ribosomal protein uL18 family.</text>
</comment>
<dbReference type="PANTHER" id="PTHR12899:SF3">
    <property type="entry name" value="LARGE RIBOSOMAL SUBUNIT PROTEIN UL18M"/>
    <property type="match status" value="1"/>
</dbReference>
<keyword evidence="4 7" id="KW-0689">Ribosomal protein</keyword>
<evidence type="ECO:0000313" key="8">
    <source>
        <dbReference type="EMBL" id="OGD86405.1"/>
    </source>
</evidence>
<comment type="subunit">
    <text evidence="7">Part of the 50S ribosomal subunit; part of the 5S rRNA/L5/L18/L25 subcomplex. Contacts the 5S and 23S rRNAs.</text>
</comment>
<reference evidence="8 9" key="1">
    <citation type="journal article" date="2016" name="Nat. Commun.">
        <title>Thousands of microbial genomes shed light on interconnected biogeochemical processes in an aquifer system.</title>
        <authorList>
            <person name="Anantharaman K."/>
            <person name="Brown C.T."/>
            <person name="Hug L.A."/>
            <person name="Sharon I."/>
            <person name="Castelle C.J."/>
            <person name="Probst A.J."/>
            <person name="Thomas B.C."/>
            <person name="Singh A."/>
            <person name="Wilkins M.J."/>
            <person name="Karaoz U."/>
            <person name="Brodie E.L."/>
            <person name="Williams K.H."/>
            <person name="Hubbard S.S."/>
            <person name="Banfield J.F."/>
        </authorList>
    </citation>
    <scope>NUCLEOTIDE SEQUENCE [LARGE SCALE GENOMIC DNA]</scope>
</reference>
<organism evidence="8 9">
    <name type="scientific">Candidatus Curtissbacteria bacterium RIFCSPHIGHO2_01_FULL_41_11</name>
    <dbReference type="NCBI Taxonomy" id="1797711"/>
    <lineage>
        <taxon>Bacteria</taxon>
        <taxon>Candidatus Curtissiibacteriota</taxon>
    </lineage>
</organism>
<protein>
    <recommendedName>
        <fullName evidence="6 7">Large ribosomal subunit protein uL18</fullName>
    </recommendedName>
</protein>
<name>A0A1F5G3L7_9BACT</name>
<dbReference type="InterPro" id="IPR005484">
    <property type="entry name" value="Ribosomal_uL18_bac/plant/anim"/>
</dbReference>
<evidence type="ECO:0000256" key="3">
    <source>
        <dbReference type="ARBA" id="ARBA00022884"/>
    </source>
</evidence>
<keyword evidence="5 7" id="KW-0687">Ribonucleoprotein</keyword>
<dbReference type="GO" id="GO:0008097">
    <property type="term" value="F:5S rRNA binding"/>
    <property type="evidence" value="ECO:0007669"/>
    <property type="project" value="TreeGrafter"/>
</dbReference>
<comment type="caution">
    <text evidence="8">The sequence shown here is derived from an EMBL/GenBank/DDBJ whole genome shotgun (WGS) entry which is preliminary data.</text>
</comment>
<dbReference type="PANTHER" id="PTHR12899">
    <property type="entry name" value="39S RIBOSOMAL PROTEIN L18, MITOCHONDRIAL"/>
    <property type="match status" value="1"/>
</dbReference>
<dbReference type="AlphaFoldDB" id="A0A1F5G3L7"/>
<dbReference type="InterPro" id="IPR004389">
    <property type="entry name" value="Ribosomal_uL18_bac-type"/>
</dbReference>
<comment type="function">
    <text evidence="7">This is one of the proteins that bind and probably mediate the attachment of the 5S RNA into the large ribosomal subunit, where it forms part of the central protuberance.</text>
</comment>
<dbReference type="CDD" id="cd00432">
    <property type="entry name" value="Ribosomal_L18_L5e"/>
    <property type="match status" value="1"/>
</dbReference>
<keyword evidence="3 7" id="KW-0694">RNA-binding</keyword>
<proteinExistence type="inferred from homology"/>
<dbReference type="STRING" id="1797711.A2870_00845"/>
<evidence type="ECO:0000256" key="2">
    <source>
        <dbReference type="ARBA" id="ARBA00022730"/>
    </source>
</evidence>